<reference evidence="2 3" key="1">
    <citation type="submission" date="2024-07" db="EMBL/GenBank/DDBJ databases">
        <authorList>
            <person name="Thanompreechachai J."/>
            <person name="Duangmal K."/>
        </authorList>
    </citation>
    <scope>NUCLEOTIDE SEQUENCE [LARGE SCALE GENOMIC DNA]</scope>
    <source>
        <strain evidence="2 3">KCTC 19886</strain>
    </source>
</reference>
<dbReference type="Gene3D" id="3.90.950.20">
    <property type="entry name" value="CinA-like"/>
    <property type="match status" value="1"/>
</dbReference>
<evidence type="ECO:0000259" key="1">
    <source>
        <dbReference type="Pfam" id="PF02464"/>
    </source>
</evidence>
<name>A0ABV3P568_9ACTN</name>
<keyword evidence="3" id="KW-1185">Reference proteome</keyword>
<comment type="caution">
    <text evidence="2">The sequence shown here is derived from an EMBL/GenBank/DDBJ whole genome shotgun (WGS) entry which is preliminary data.</text>
</comment>
<gene>
    <name evidence="2" type="ORF">AB1207_08400</name>
</gene>
<proteinExistence type="predicted"/>
<sequence length="180" mass="17533">MSDPGALDARPVVAALVAAGLTVATAESLTGGLLCATLVDVPGASAVVRGGVVAYATELKADVLGVDADALARTGPVDGAVAEQMARGARRVLGADVGLATTGVAGPGPADGFPAGTVFIGIAADVLPGGARHVRLDVPGDRPEVRRATVQAALTHLAALLEAQGEDRDGAAEQDAVAGS</sequence>
<dbReference type="NCBIfam" id="TIGR00199">
    <property type="entry name" value="PncC_domain"/>
    <property type="match status" value="1"/>
</dbReference>
<dbReference type="EMBL" id="JBFNQN010000005">
    <property type="protein sequence ID" value="MEW9264765.1"/>
    <property type="molecule type" value="Genomic_DNA"/>
</dbReference>
<evidence type="ECO:0000313" key="3">
    <source>
        <dbReference type="Proteomes" id="UP001555826"/>
    </source>
</evidence>
<dbReference type="Pfam" id="PF02464">
    <property type="entry name" value="CinA"/>
    <property type="match status" value="1"/>
</dbReference>
<organism evidence="2 3">
    <name type="scientific">Kineococcus endophyticus</name>
    <dbReference type="NCBI Taxonomy" id="1181883"/>
    <lineage>
        <taxon>Bacteria</taxon>
        <taxon>Bacillati</taxon>
        <taxon>Actinomycetota</taxon>
        <taxon>Actinomycetes</taxon>
        <taxon>Kineosporiales</taxon>
        <taxon>Kineosporiaceae</taxon>
        <taxon>Kineococcus</taxon>
    </lineage>
</organism>
<dbReference type="SUPFAM" id="SSF142433">
    <property type="entry name" value="CinA-like"/>
    <property type="match status" value="1"/>
</dbReference>
<dbReference type="RefSeq" id="WP_367637573.1">
    <property type="nucleotide sequence ID" value="NZ_JBFNQN010000005.1"/>
</dbReference>
<accession>A0ABV3P568</accession>
<evidence type="ECO:0000313" key="2">
    <source>
        <dbReference type="EMBL" id="MEW9264765.1"/>
    </source>
</evidence>
<feature type="domain" description="CinA C-terminal" evidence="1">
    <location>
        <begin position="11"/>
        <end position="160"/>
    </location>
</feature>
<protein>
    <submittedName>
        <fullName evidence="2">CinA family protein</fullName>
    </submittedName>
</protein>
<dbReference type="Proteomes" id="UP001555826">
    <property type="component" value="Unassembled WGS sequence"/>
</dbReference>
<dbReference type="InterPro" id="IPR036653">
    <property type="entry name" value="CinA-like_C"/>
</dbReference>
<dbReference type="InterPro" id="IPR008136">
    <property type="entry name" value="CinA_C"/>
</dbReference>